<dbReference type="Gene3D" id="1.10.1060.10">
    <property type="entry name" value="Alpha-helical ferredoxin"/>
    <property type="match status" value="1"/>
</dbReference>
<evidence type="ECO:0000256" key="5">
    <source>
        <dbReference type="ARBA" id="ARBA00023004"/>
    </source>
</evidence>
<keyword evidence="4" id="KW-0249">Electron transport</keyword>
<dbReference type="PANTHER" id="PTHR43551">
    <property type="entry name" value="FUMARATE REDUCTASE IRON-SULFUR SUBUNIT"/>
    <property type="match status" value="1"/>
</dbReference>
<keyword evidence="3" id="KW-0479">Metal-binding</keyword>
<dbReference type="RefSeq" id="WP_092236482.1">
    <property type="nucleotide sequence ID" value="NZ_FNLL01000010.1"/>
</dbReference>
<gene>
    <name evidence="7" type="ORF">SAMN04487931_110123</name>
</gene>
<proteinExistence type="predicted"/>
<evidence type="ECO:0000256" key="2">
    <source>
        <dbReference type="ARBA" id="ARBA00022485"/>
    </source>
</evidence>
<dbReference type="Pfam" id="PF13534">
    <property type="entry name" value="Fer4_17"/>
    <property type="match status" value="1"/>
</dbReference>
<keyword evidence="8" id="KW-1185">Reference proteome</keyword>
<dbReference type="Proteomes" id="UP000199608">
    <property type="component" value="Unassembled WGS sequence"/>
</dbReference>
<evidence type="ECO:0000256" key="6">
    <source>
        <dbReference type="ARBA" id="ARBA00023014"/>
    </source>
</evidence>
<keyword evidence="1" id="KW-0813">Transport</keyword>
<name>A0A1H2J3C5_9BACT</name>
<keyword evidence="5" id="KW-0408">Iron</keyword>
<dbReference type="SUPFAM" id="SSF46548">
    <property type="entry name" value="alpha-helical ferredoxin"/>
    <property type="match status" value="1"/>
</dbReference>
<evidence type="ECO:0000313" key="8">
    <source>
        <dbReference type="Proteomes" id="UP000199608"/>
    </source>
</evidence>
<dbReference type="InterPro" id="IPR009051">
    <property type="entry name" value="Helical_ferredxn"/>
</dbReference>
<dbReference type="GO" id="GO:0046872">
    <property type="term" value="F:metal ion binding"/>
    <property type="evidence" value="ECO:0007669"/>
    <property type="project" value="UniProtKB-KW"/>
</dbReference>
<evidence type="ECO:0000256" key="3">
    <source>
        <dbReference type="ARBA" id="ARBA00022723"/>
    </source>
</evidence>
<evidence type="ECO:0000313" key="7">
    <source>
        <dbReference type="EMBL" id="SDU50686.1"/>
    </source>
</evidence>
<reference evidence="8" key="1">
    <citation type="submission" date="2016-10" db="EMBL/GenBank/DDBJ databases">
        <authorList>
            <person name="Varghese N."/>
            <person name="Submissions S."/>
        </authorList>
    </citation>
    <scope>NUCLEOTIDE SEQUENCE [LARGE SCALE GENOMIC DNA]</scope>
    <source>
        <strain evidence="8">DSM 3384</strain>
    </source>
</reference>
<sequence length="128" mass="14788">MFRKKNTAGVDSNEIRAILDEKKAKMKLSLKACAHCSLCAESCFLFMSRDKDPKYMPSYKFLNSVGVLYKRKGNVDKLDLGEIRDLVWERCVLCTRCYCPMGIDIPEMISLARRICRSQGVYPQYDKE</sequence>
<evidence type="ECO:0000256" key="4">
    <source>
        <dbReference type="ARBA" id="ARBA00022982"/>
    </source>
</evidence>
<dbReference type="GO" id="GO:0051539">
    <property type="term" value="F:4 iron, 4 sulfur cluster binding"/>
    <property type="evidence" value="ECO:0007669"/>
    <property type="project" value="UniProtKB-KW"/>
</dbReference>
<evidence type="ECO:0000256" key="1">
    <source>
        <dbReference type="ARBA" id="ARBA00022448"/>
    </source>
</evidence>
<protein>
    <submittedName>
        <fullName evidence="7">4Fe-4S dicluster domain-containing protein</fullName>
    </submittedName>
</protein>
<dbReference type="PANTHER" id="PTHR43551:SF1">
    <property type="entry name" value="HETERODISULFIDE REDUCTASE"/>
    <property type="match status" value="1"/>
</dbReference>
<organism evidence="7 8">
    <name type="scientific">Desulfobacula phenolica</name>
    <dbReference type="NCBI Taxonomy" id="90732"/>
    <lineage>
        <taxon>Bacteria</taxon>
        <taxon>Pseudomonadati</taxon>
        <taxon>Thermodesulfobacteriota</taxon>
        <taxon>Desulfobacteria</taxon>
        <taxon>Desulfobacterales</taxon>
        <taxon>Desulfobacteraceae</taxon>
        <taxon>Desulfobacula</taxon>
    </lineage>
</organism>
<keyword evidence="6" id="KW-0411">Iron-sulfur</keyword>
<dbReference type="AlphaFoldDB" id="A0A1H2J3C5"/>
<dbReference type="EMBL" id="FNLL01000010">
    <property type="protein sequence ID" value="SDU50686.1"/>
    <property type="molecule type" value="Genomic_DNA"/>
</dbReference>
<accession>A0A1H2J3C5</accession>
<keyword evidence="2" id="KW-0004">4Fe-4S</keyword>